<dbReference type="CDD" id="cd03135">
    <property type="entry name" value="GATase1_DJ-1"/>
    <property type="match status" value="1"/>
</dbReference>
<dbReference type="InterPro" id="IPR029062">
    <property type="entry name" value="Class_I_gatase-like"/>
</dbReference>
<dbReference type="GO" id="GO:0005737">
    <property type="term" value="C:cytoplasm"/>
    <property type="evidence" value="ECO:0007669"/>
    <property type="project" value="TreeGrafter"/>
</dbReference>
<dbReference type="Gene3D" id="3.40.50.880">
    <property type="match status" value="1"/>
</dbReference>
<dbReference type="PANTHER" id="PTHR48094:SF12">
    <property type="entry name" value="PARKINSON DISEASE PROTEIN 7 HOMOLOG"/>
    <property type="match status" value="1"/>
</dbReference>
<organism evidence="2 3">
    <name type="scientific">Hungatella hathewayi</name>
    <dbReference type="NCBI Taxonomy" id="154046"/>
    <lineage>
        <taxon>Bacteria</taxon>
        <taxon>Bacillati</taxon>
        <taxon>Bacillota</taxon>
        <taxon>Clostridia</taxon>
        <taxon>Lachnospirales</taxon>
        <taxon>Lachnospiraceae</taxon>
        <taxon>Hungatella</taxon>
    </lineage>
</organism>
<feature type="domain" description="DJ-1/PfpI" evidence="1">
    <location>
        <begin position="16"/>
        <end position="177"/>
    </location>
</feature>
<protein>
    <submittedName>
        <fullName evidence="2">DJ-1 family protein</fullName>
    </submittedName>
</protein>
<dbReference type="Proteomes" id="UP000261111">
    <property type="component" value="Unassembled WGS sequence"/>
</dbReference>
<dbReference type="InterPro" id="IPR050325">
    <property type="entry name" value="Prot/Nucl_acid_deglycase"/>
</dbReference>
<dbReference type="EMBL" id="QVIA01000015">
    <property type="protein sequence ID" value="RGC29670.1"/>
    <property type="molecule type" value="Genomic_DNA"/>
</dbReference>
<evidence type="ECO:0000313" key="3">
    <source>
        <dbReference type="Proteomes" id="UP000261111"/>
    </source>
</evidence>
<accession>A0A3E2WSE6</accession>
<dbReference type="InterPro" id="IPR002818">
    <property type="entry name" value="DJ-1/PfpI"/>
</dbReference>
<proteinExistence type="predicted"/>
<dbReference type="NCBIfam" id="TIGR01383">
    <property type="entry name" value="not_thiJ"/>
    <property type="match status" value="1"/>
</dbReference>
<dbReference type="Pfam" id="PF01965">
    <property type="entry name" value="DJ-1_PfpI"/>
    <property type="match status" value="1"/>
</dbReference>
<comment type="caution">
    <text evidence="2">The sequence shown here is derived from an EMBL/GenBank/DDBJ whole genome shotgun (WGS) entry which is preliminary data.</text>
</comment>
<dbReference type="AlphaFoldDB" id="A0A3E2WSE6"/>
<evidence type="ECO:0000259" key="1">
    <source>
        <dbReference type="Pfam" id="PF01965"/>
    </source>
</evidence>
<evidence type="ECO:0000313" key="2">
    <source>
        <dbReference type="EMBL" id="RGC29670.1"/>
    </source>
</evidence>
<dbReference type="InterPro" id="IPR006287">
    <property type="entry name" value="DJ-1"/>
</dbReference>
<sequence>MQTVKCNLKEESVMKDVKVFLADGFEEIEGLTVVDLLRRAGAAVDTVSVTGCSVISGAHGIKVEADILFEEADFSGTDMLVLPGGMPGTVHLQEHPGLNGLLRDFYGREKYIAAICAAPSILGGLGFLKGRRACSYPSKEKELTGAEVVRTPVAVDGNIITSRGMGTAIPFSLELISLLCGAEKSDEVRASIIFG</sequence>
<reference evidence="2 3" key="1">
    <citation type="submission" date="2018-08" db="EMBL/GenBank/DDBJ databases">
        <title>A genome reference for cultivated species of the human gut microbiota.</title>
        <authorList>
            <person name="Zou Y."/>
            <person name="Xue W."/>
            <person name="Luo G."/>
        </authorList>
    </citation>
    <scope>NUCLEOTIDE SEQUENCE [LARGE SCALE GENOMIC DNA]</scope>
    <source>
        <strain evidence="2 3">AF19-21</strain>
    </source>
</reference>
<dbReference type="PANTHER" id="PTHR48094">
    <property type="entry name" value="PROTEIN/NUCLEIC ACID DEGLYCASE DJ-1-RELATED"/>
    <property type="match status" value="1"/>
</dbReference>
<gene>
    <name evidence="2" type="ORF">DWX41_14210</name>
</gene>
<dbReference type="SUPFAM" id="SSF52317">
    <property type="entry name" value="Class I glutamine amidotransferase-like"/>
    <property type="match status" value="1"/>
</dbReference>
<name>A0A3E2WSE6_9FIRM</name>